<proteinExistence type="predicted"/>
<dbReference type="EMBL" id="AJVK01029084">
    <property type="status" value="NOT_ANNOTATED_CDS"/>
    <property type="molecule type" value="Genomic_DNA"/>
</dbReference>
<dbReference type="VEuPathDB" id="VectorBase:PPAI004681"/>
<dbReference type="Proteomes" id="UP000092462">
    <property type="component" value="Unassembled WGS sequence"/>
</dbReference>
<evidence type="ECO:0000313" key="2">
    <source>
        <dbReference type="EnsemblMetazoa" id="PPAI004681-PA"/>
    </source>
</evidence>
<organism evidence="2 3">
    <name type="scientific">Phlebotomus papatasi</name>
    <name type="common">Sandfly</name>
    <dbReference type="NCBI Taxonomy" id="29031"/>
    <lineage>
        <taxon>Eukaryota</taxon>
        <taxon>Metazoa</taxon>
        <taxon>Ecdysozoa</taxon>
        <taxon>Arthropoda</taxon>
        <taxon>Hexapoda</taxon>
        <taxon>Insecta</taxon>
        <taxon>Pterygota</taxon>
        <taxon>Neoptera</taxon>
        <taxon>Endopterygota</taxon>
        <taxon>Diptera</taxon>
        <taxon>Nematocera</taxon>
        <taxon>Psychodoidea</taxon>
        <taxon>Psychodidae</taxon>
        <taxon>Phlebotomus</taxon>
        <taxon>Phlebotomus</taxon>
    </lineage>
</organism>
<dbReference type="AlphaFoldDB" id="A0A1B0DAH6"/>
<sequence length="110" mass="12267">MIDSEAVESSDTENDDAHSTTRLRPNVPKLPPIQIKTFTQRPKWLGNQENLQIGDLVLVKTENFKTGSWCLGRVFNVHPGADGVVRVVTVKTRSGMCRRGVNKLARLPLD</sequence>
<accession>A0A1B0DAH6</accession>
<reference evidence="2" key="1">
    <citation type="submission" date="2022-08" db="UniProtKB">
        <authorList>
            <consortium name="EnsemblMetazoa"/>
        </authorList>
    </citation>
    <scope>IDENTIFICATION</scope>
    <source>
        <strain evidence="2">Israel</strain>
    </source>
</reference>
<feature type="region of interest" description="Disordered" evidence="1">
    <location>
        <begin position="1"/>
        <end position="29"/>
    </location>
</feature>
<name>A0A1B0DAH6_PHLPP</name>
<dbReference type="Pfam" id="PF18701">
    <property type="entry name" value="DUF5641"/>
    <property type="match status" value="1"/>
</dbReference>
<feature type="compositionally biased region" description="Acidic residues" evidence="1">
    <location>
        <begin position="1"/>
        <end position="14"/>
    </location>
</feature>
<dbReference type="EMBL" id="AJVK01029083">
    <property type="status" value="NOT_ANNOTATED_CDS"/>
    <property type="molecule type" value="Genomic_DNA"/>
</dbReference>
<dbReference type="EnsemblMetazoa" id="PPAI004681-RA">
    <property type="protein sequence ID" value="PPAI004681-PA"/>
    <property type="gene ID" value="PPAI004681"/>
</dbReference>
<evidence type="ECO:0000256" key="1">
    <source>
        <dbReference type="SAM" id="MobiDB-lite"/>
    </source>
</evidence>
<keyword evidence="3" id="KW-1185">Reference proteome</keyword>
<dbReference type="PANTHER" id="PTHR47331:SF1">
    <property type="entry name" value="GAG-LIKE PROTEIN"/>
    <property type="match status" value="1"/>
</dbReference>
<dbReference type="PANTHER" id="PTHR47331">
    <property type="entry name" value="PHD-TYPE DOMAIN-CONTAINING PROTEIN"/>
    <property type="match status" value="1"/>
</dbReference>
<evidence type="ECO:0000313" key="3">
    <source>
        <dbReference type="Proteomes" id="UP000092462"/>
    </source>
</evidence>
<protein>
    <submittedName>
        <fullName evidence="2">Uncharacterized protein</fullName>
    </submittedName>
</protein>
<dbReference type="InterPro" id="IPR040676">
    <property type="entry name" value="DUF5641"/>
</dbReference>